<name>A0ABX6INY1_9ACTN</name>
<dbReference type="Proteomes" id="UP001059836">
    <property type="component" value="Chromosome"/>
</dbReference>
<feature type="region of interest" description="Disordered" evidence="1">
    <location>
        <begin position="102"/>
        <end position="124"/>
    </location>
</feature>
<protein>
    <recommendedName>
        <fullName evidence="2">DUF1023 domain-containing protein</fullName>
    </recommendedName>
</protein>
<reference evidence="3" key="1">
    <citation type="journal article" date="2021" name="Nat. Microbiol.">
        <title>Cocultivation of an ultrasmall environmental parasitic bacterium with lytic ability against bacteria associated with wastewater foams.</title>
        <authorList>
            <person name="Batinovic S."/>
            <person name="Rose J.J.A."/>
            <person name="Ratcliffe J."/>
            <person name="Seviour R.J."/>
            <person name="Petrovski S."/>
        </authorList>
    </citation>
    <scope>NUCLEOTIDE SEQUENCE</scope>
    <source>
        <strain evidence="3">CON9</strain>
    </source>
</reference>
<evidence type="ECO:0000313" key="4">
    <source>
        <dbReference type="Proteomes" id="UP001059836"/>
    </source>
</evidence>
<dbReference type="Pfam" id="PF06259">
    <property type="entry name" value="Abhydrolase_8"/>
    <property type="match status" value="1"/>
</dbReference>
<feature type="domain" description="DUF1023" evidence="2">
    <location>
        <begin position="236"/>
        <end position="330"/>
    </location>
</feature>
<proteinExistence type="predicted"/>
<dbReference type="InterPro" id="IPR010427">
    <property type="entry name" value="DUF1023"/>
</dbReference>
<accession>A0ABX6INY1</accession>
<sequence length="457" mass="48217">MHDLATGDDTVTIGGGGQVTPADAINLLKGMDVGRRRDFLLSLSASDRERVIAADPTTIAGLDGIDFPSRFAASEITMRTEIVRLERAGNHRRADTLRSLLAQSENPSPDRTVRTPMGEDTDSERTFLYTGDKGNGHLIEMVGELNPDTRNVAVYVPGTGTRLETMSGNVTAARKLAAATDGPVFVFLDGDLPQKLGYEGLGEGAKKSWRSAVPWGLAGVVPTAVDGVNDSLRDSAADPRFAEEMAPRLVAFGKSLDTELSAVAPGATTTYVGHSYGGSVVGTAEQLGLRADRVVYASSAGTGVLEGGWHNPNPDVQRYSLTAPGDPIHYSQSLPDNPHGGDPDDTPGVTRLDTGYHGPDENGHRAPVEGLAGHGSYWNDPGSDAFGNIVKVIRGEMPTAYVDRGSDYPIAATVEDVLVPTTRFFSPPLAAAIDLADGDLNLPGPLRDIKLRLPGLG</sequence>
<evidence type="ECO:0000313" key="3">
    <source>
        <dbReference type="EMBL" id="QHN37485.1"/>
    </source>
</evidence>
<keyword evidence="4" id="KW-1185">Reference proteome</keyword>
<gene>
    <name evidence="3" type="ORF">GII31_10695</name>
</gene>
<feature type="region of interest" description="Disordered" evidence="1">
    <location>
        <begin position="322"/>
        <end position="349"/>
    </location>
</feature>
<evidence type="ECO:0000259" key="2">
    <source>
        <dbReference type="Pfam" id="PF06259"/>
    </source>
</evidence>
<evidence type="ECO:0000256" key="1">
    <source>
        <dbReference type="SAM" id="MobiDB-lite"/>
    </source>
</evidence>
<organism evidence="3 4">
    <name type="scientific">Gordonia pseudamarae</name>
    <dbReference type="NCBI Taxonomy" id="2831662"/>
    <lineage>
        <taxon>Bacteria</taxon>
        <taxon>Bacillati</taxon>
        <taxon>Actinomycetota</taxon>
        <taxon>Actinomycetes</taxon>
        <taxon>Mycobacteriales</taxon>
        <taxon>Gordoniaceae</taxon>
        <taxon>Gordonia</taxon>
    </lineage>
</organism>
<dbReference type="EMBL" id="CP045809">
    <property type="protein sequence ID" value="QHN37485.1"/>
    <property type="molecule type" value="Genomic_DNA"/>
</dbReference>